<name>A0A1M4VJQ1_9BACE</name>
<feature type="transmembrane region" description="Helical" evidence="1">
    <location>
        <begin position="66"/>
        <end position="87"/>
    </location>
</feature>
<gene>
    <name evidence="2" type="ORF">SAMN05444349_10516</name>
</gene>
<evidence type="ECO:0000256" key="1">
    <source>
        <dbReference type="SAM" id="Phobius"/>
    </source>
</evidence>
<evidence type="ECO:0000313" key="3">
    <source>
        <dbReference type="Proteomes" id="UP000184436"/>
    </source>
</evidence>
<dbReference type="InterPro" id="IPR008969">
    <property type="entry name" value="CarboxyPept-like_regulatory"/>
</dbReference>
<evidence type="ECO:0000313" key="2">
    <source>
        <dbReference type="EMBL" id="SHE69105.1"/>
    </source>
</evidence>
<dbReference type="RefSeq" id="WP_025073775.1">
    <property type="nucleotide sequence ID" value="NZ_FQVD01000005.1"/>
</dbReference>
<reference evidence="2 3" key="1">
    <citation type="submission" date="2016-11" db="EMBL/GenBank/DDBJ databases">
        <authorList>
            <person name="Jaros S."/>
            <person name="Januszkiewicz K."/>
            <person name="Wedrychowicz H."/>
        </authorList>
    </citation>
    <scope>NUCLEOTIDE SEQUENCE [LARGE SCALE GENOMIC DNA]</scope>
    <source>
        <strain evidence="2 3">DSM 26883</strain>
    </source>
</reference>
<protein>
    <recommendedName>
        <fullName evidence="4">TonB C-terminal domain-containing protein</fullName>
    </recommendedName>
</protein>
<keyword evidence="1" id="KW-0812">Transmembrane</keyword>
<dbReference type="SUPFAM" id="SSF49464">
    <property type="entry name" value="Carboxypeptidase regulatory domain-like"/>
    <property type="match status" value="1"/>
</dbReference>
<sequence length="457" mass="50758">MKLLDYIRGLRKGKEAHRLEKESMRDPFLADAMDGYQQVEGNHEERIKELQNLITVRSTKKRYSYAITWSIAACLIIGIGISSYFLFLKNNMPEDTFITKETTNVTTVTPEISMTPETPKEEIIQSPSAAKKKQDSSHVLTTDKEIKKDIIAKSKVVTTPPKLPTKNSVPIKEEVIKPVKIEKGENSISTIDTSILHSNEKDTKRLKLSANAQNIIEGMVIDDKGQPLVGANITFGTKETNNKDQSLLYGTVKTHEGKIHSTITDINGKFTIPKDQLFGKLKVNYIGYDPVSITIKDPLQPILIAMKESTQSKFDEVVITGTGVQKKMTVTGAITSVNVEDLKQVPPTNALAGSIPGVTRRSPVKAPKQIIPKPIIGMKKYKKYLKENLIQPTDETCSEMKGSVILTFSVDKKGRPNDIKVKKGLCESADKEAIRLILDGPDWTYGNTSAEITVKFK</sequence>
<dbReference type="EMBL" id="FQVD01000005">
    <property type="protein sequence ID" value="SHE69105.1"/>
    <property type="molecule type" value="Genomic_DNA"/>
</dbReference>
<evidence type="ECO:0008006" key="4">
    <source>
        <dbReference type="Google" id="ProtNLM"/>
    </source>
</evidence>
<dbReference type="SUPFAM" id="SSF56935">
    <property type="entry name" value="Porins"/>
    <property type="match status" value="1"/>
</dbReference>
<dbReference type="OrthoDB" id="1112758at2"/>
<accession>A0A1M4VJQ1</accession>
<keyword evidence="1" id="KW-1133">Transmembrane helix</keyword>
<dbReference type="Proteomes" id="UP000184436">
    <property type="component" value="Unassembled WGS sequence"/>
</dbReference>
<dbReference type="AlphaFoldDB" id="A0A1M4VJQ1"/>
<keyword evidence="3" id="KW-1185">Reference proteome</keyword>
<organism evidence="2 3">
    <name type="scientific">Bacteroides faecichinchillae</name>
    <dbReference type="NCBI Taxonomy" id="871325"/>
    <lineage>
        <taxon>Bacteria</taxon>
        <taxon>Pseudomonadati</taxon>
        <taxon>Bacteroidota</taxon>
        <taxon>Bacteroidia</taxon>
        <taxon>Bacteroidales</taxon>
        <taxon>Bacteroidaceae</taxon>
        <taxon>Bacteroides</taxon>
    </lineage>
</organism>
<dbReference type="STRING" id="871325.SAMN05444349_10516"/>
<keyword evidence="1" id="KW-0472">Membrane</keyword>
<proteinExistence type="predicted"/>
<dbReference type="Gene3D" id="3.30.1150.10">
    <property type="match status" value="1"/>
</dbReference>